<protein>
    <recommendedName>
        <fullName evidence="1">Stage 0 sporulation protein A homolog</fullName>
    </recommendedName>
</protein>
<dbReference type="InterPro" id="IPR001789">
    <property type="entry name" value="Sig_transdc_resp-reg_receiver"/>
</dbReference>
<evidence type="ECO:0000256" key="5">
    <source>
        <dbReference type="ARBA" id="ARBA00024867"/>
    </source>
</evidence>
<dbReference type="EMBL" id="CP002547">
    <property type="protein sequence ID" value="ADY55411.1"/>
    <property type="molecule type" value="Genomic_DNA"/>
</dbReference>
<dbReference type="PANTHER" id="PTHR48111">
    <property type="entry name" value="REGULATOR OF RPOS"/>
    <property type="match status" value="1"/>
</dbReference>
<keyword evidence="2" id="KW-0805">Transcription regulation</keyword>
<organism evidence="10 11">
    <name type="scientific">Syntrophobotulus glycolicus (strain DSM 8271 / FlGlyR)</name>
    <dbReference type="NCBI Taxonomy" id="645991"/>
    <lineage>
        <taxon>Bacteria</taxon>
        <taxon>Bacillati</taxon>
        <taxon>Bacillota</taxon>
        <taxon>Clostridia</taxon>
        <taxon>Eubacteriales</taxon>
        <taxon>Desulfitobacteriaceae</taxon>
        <taxon>Syntrophobotulus</taxon>
    </lineage>
</organism>
<dbReference type="SUPFAM" id="SSF52172">
    <property type="entry name" value="CheY-like"/>
    <property type="match status" value="1"/>
</dbReference>
<dbReference type="KEGG" id="sgy:Sgly_1086"/>
<feature type="domain" description="Response regulatory" evidence="8">
    <location>
        <begin position="4"/>
        <end position="117"/>
    </location>
</feature>
<dbReference type="InterPro" id="IPR011006">
    <property type="entry name" value="CheY-like_superfamily"/>
</dbReference>
<dbReference type="SMART" id="SM00862">
    <property type="entry name" value="Trans_reg_C"/>
    <property type="match status" value="1"/>
</dbReference>
<reference evidence="11" key="2">
    <citation type="submission" date="2011-02" db="EMBL/GenBank/DDBJ databases">
        <title>The complete genome of Syntrophobotulus glycolicus DSM 8271.</title>
        <authorList>
            <person name="Lucas S."/>
            <person name="Copeland A."/>
            <person name="Lapidus A."/>
            <person name="Bruce D."/>
            <person name="Goodwin L."/>
            <person name="Pitluck S."/>
            <person name="Kyrpides N."/>
            <person name="Mavromatis K."/>
            <person name="Pagani I."/>
            <person name="Ivanova N."/>
            <person name="Mikhailova N."/>
            <person name="Chertkov O."/>
            <person name="Held B."/>
            <person name="Detter J.C."/>
            <person name="Tapia R."/>
            <person name="Han C."/>
            <person name="Land M."/>
            <person name="Hauser L."/>
            <person name="Markowitz V."/>
            <person name="Cheng J.-F."/>
            <person name="Hugenholtz P."/>
            <person name="Woyke T."/>
            <person name="Wu D."/>
            <person name="Spring S."/>
            <person name="Schroeder M."/>
            <person name="Brambilla E."/>
            <person name="Klenk H.-P."/>
            <person name="Eisen J.A."/>
        </authorList>
    </citation>
    <scope>NUCLEOTIDE SEQUENCE [LARGE SCALE GENOMIC DNA]</scope>
    <source>
        <strain evidence="11">DSM 8271 / FlGlyR</strain>
    </source>
</reference>
<reference evidence="10 11" key="1">
    <citation type="journal article" date="2011" name="Stand. Genomic Sci.">
        <title>Complete genome sequence of Syntrophobotulus glycolicus type strain (FlGlyR).</title>
        <authorList>
            <person name="Han C."/>
            <person name="Mwirichia R."/>
            <person name="Chertkov O."/>
            <person name="Held B."/>
            <person name="Lapidus A."/>
            <person name="Nolan M."/>
            <person name="Lucas S."/>
            <person name="Hammon N."/>
            <person name="Deshpande S."/>
            <person name="Cheng J.F."/>
            <person name="Tapia R."/>
            <person name="Goodwin L."/>
            <person name="Pitluck S."/>
            <person name="Huntemann M."/>
            <person name="Liolios K."/>
            <person name="Ivanova N."/>
            <person name="Pagani I."/>
            <person name="Mavromatis K."/>
            <person name="Ovchinikova G."/>
            <person name="Pati A."/>
            <person name="Chen A."/>
            <person name="Palaniappan K."/>
            <person name="Land M."/>
            <person name="Hauser L."/>
            <person name="Brambilla E.M."/>
            <person name="Rohde M."/>
            <person name="Spring S."/>
            <person name="Sikorski J."/>
            <person name="Goker M."/>
            <person name="Woyke T."/>
            <person name="Bristow J."/>
            <person name="Eisen J.A."/>
            <person name="Markowitz V."/>
            <person name="Hugenholtz P."/>
            <person name="Kyrpides N.C."/>
            <person name="Klenk H.P."/>
            <person name="Detter J.C."/>
        </authorList>
    </citation>
    <scope>NUCLEOTIDE SEQUENCE [LARGE SCALE GENOMIC DNA]</scope>
    <source>
        <strain evidence="11">DSM 8271 / FlGlyR</strain>
    </source>
</reference>
<evidence type="ECO:0000259" key="8">
    <source>
        <dbReference type="PROSITE" id="PS50110"/>
    </source>
</evidence>
<dbReference type="eggNOG" id="COG0745">
    <property type="taxonomic scope" value="Bacteria"/>
</dbReference>
<dbReference type="InterPro" id="IPR001867">
    <property type="entry name" value="OmpR/PhoB-type_DNA-bd"/>
</dbReference>
<dbReference type="GO" id="GO:0006355">
    <property type="term" value="P:regulation of DNA-templated transcription"/>
    <property type="evidence" value="ECO:0007669"/>
    <property type="project" value="InterPro"/>
</dbReference>
<evidence type="ECO:0000256" key="4">
    <source>
        <dbReference type="ARBA" id="ARBA00023163"/>
    </source>
</evidence>
<dbReference type="SUPFAM" id="SSF46894">
    <property type="entry name" value="C-terminal effector domain of the bipartite response regulators"/>
    <property type="match status" value="1"/>
</dbReference>
<dbReference type="RefSeq" id="WP_013624281.1">
    <property type="nucleotide sequence ID" value="NC_015172.1"/>
</dbReference>
<evidence type="ECO:0000313" key="11">
    <source>
        <dbReference type="Proteomes" id="UP000007488"/>
    </source>
</evidence>
<keyword evidence="11" id="KW-1185">Reference proteome</keyword>
<feature type="modified residue" description="4-aspartylphosphate" evidence="6">
    <location>
        <position position="52"/>
    </location>
</feature>
<evidence type="ECO:0000256" key="6">
    <source>
        <dbReference type="PROSITE-ProRule" id="PRU00169"/>
    </source>
</evidence>
<dbReference type="GO" id="GO:0000156">
    <property type="term" value="F:phosphorelay response regulator activity"/>
    <property type="evidence" value="ECO:0007669"/>
    <property type="project" value="TreeGrafter"/>
</dbReference>
<feature type="DNA-binding region" description="OmpR/PhoB-type" evidence="7">
    <location>
        <begin position="130"/>
        <end position="224"/>
    </location>
</feature>
<dbReference type="STRING" id="645991.Sgly_1086"/>
<dbReference type="SMART" id="SM00448">
    <property type="entry name" value="REC"/>
    <property type="match status" value="1"/>
</dbReference>
<keyword evidence="4" id="KW-0804">Transcription</keyword>
<evidence type="ECO:0000313" key="10">
    <source>
        <dbReference type="EMBL" id="ADY55411.1"/>
    </source>
</evidence>
<dbReference type="InterPro" id="IPR036388">
    <property type="entry name" value="WH-like_DNA-bd_sf"/>
</dbReference>
<gene>
    <name evidence="10" type="ordered locus">Sgly_1086</name>
</gene>
<keyword evidence="6" id="KW-0597">Phosphoprotein</keyword>
<keyword evidence="3 7" id="KW-0238">DNA-binding</keyword>
<dbReference type="PROSITE" id="PS50110">
    <property type="entry name" value="RESPONSE_REGULATORY"/>
    <property type="match status" value="1"/>
</dbReference>
<dbReference type="CDD" id="cd17574">
    <property type="entry name" value="REC_OmpR"/>
    <property type="match status" value="1"/>
</dbReference>
<dbReference type="Proteomes" id="UP000007488">
    <property type="component" value="Chromosome"/>
</dbReference>
<evidence type="ECO:0000256" key="7">
    <source>
        <dbReference type="PROSITE-ProRule" id="PRU01091"/>
    </source>
</evidence>
<dbReference type="Pfam" id="PF00072">
    <property type="entry name" value="Response_reg"/>
    <property type="match status" value="1"/>
</dbReference>
<evidence type="ECO:0000256" key="3">
    <source>
        <dbReference type="ARBA" id="ARBA00023125"/>
    </source>
</evidence>
<dbReference type="Gene3D" id="1.10.10.10">
    <property type="entry name" value="Winged helix-like DNA-binding domain superfamily/Winged helix DNA-binding domain"/>
    <property type="match status" value="1"/>
</dbReference>
<name>F0SU28_SYNGF</name>
<accession>F0SU28</accession>
<proteinExistence type="predicted"/>
<dbReference type="PROSITE" id="PS51755">
    <property type="entry name" value="OMPR_PHOB"/>
    <property type="match status" value="1"/>
</dbReference>
<dbReference type="Gene3D" id="3.40.50.2300">
    <property type="match status" value="1"/>
</dbReference>
<dbReference type="InterPro" id="IPR039420">
    <property type="entry name" value="WalR-like"/>
</dbReference>
<sequence>MTYQVYLVVHEMNLNHLLSLYLQKEGLAITSFVQGEKACKYIDKNPHMWIVDSGIPDIDGYQILNEVKEKYPETPVIMISERSSNTDRVIALEIGCDDYLPKPFLPKELALRAKKMLERTYGSPDIQGSPPVHRLLPYRIDELARIVQEDTAVINLTAKEFDLLLLLAKNPFRTFSREQILKYVWNEEHFGSDRSVDDLVRRLRRKMSCLRIESVYGYGYRLLTNPLADIR</sequence>
<dbReference type="GO" id="GO:0005829">
    <property type="term" value="C:cytosol"/>
    <property type="evidence" value="ECO:0007669"/>
    <property type="project" value="TreeGrafter"/>
</dbReference>
<feature type="domain" description="OmpR/PhoB-type" evidence="9">
    <location>
        <begin position="130"/>
        <end position="224"/>
    </location>
</feature>
<evidence type="ECO:0000256" key="2">
    <source>
        <dbReference type="ARBA" id="ARBA00023015"/>
    </source>
</evidence>
<dbReference type="GO" id="GO:0000976">
    <property type="term" value="F:transcription cis-regulatory region binding"/>
    <property type="evidence" value="ECO:0007669"/>
    <property type="project" value="TreeGrafter"/>
</dbReference>
<dbReference type="CDD" id="cd00383">
    <property type="entry name" value="trans_reg_C"/>
    <property type="match status" value="1"/>
</dbReference>
<evidence type="ECO:0000256" key="1">
    <source>
        <dbReference type="ARBA" id="ARBA00018672"/>
    </source>
</evidence>
<comment type="function">
    <text evidence="5">May play the central regulatory role in sporulation. It may be an element of the effector pathway responsible for the activation of sporulation genes in response to nutritional stress. Spo0A may act in concert with spo0H (a sigma factor) to control the expression of some genes that are critical to the sporulation process.</text>
</comment>
<dbReference type="GO" id="GO:0032993">
    <property type="term" value="C:protein-DNA complex"/>
    <property type="evidence" value="ECO:0007669"/>
    <property type="project" value="TreeGrafter"/>
</dbReference>
<dbReference type="PANTHER" id="PTHR48111:SF24">
    <property type="entry name" value="TRANSCRIPTIONAL REGULATORY PROTEIN CSSR"/>
    <property type="match status" value="1"/>
</dbReference>
<evidence type="ECO:0000259" key="9">
    <source>
        <dbReference type="PROSITE" id="PS51755"/>
    </source>
</evidence>
<dbReference type="InterPro" id="IPR016032">
    <property type="entry name" value="Sig_transdc_resp-reg_C-effctor"/>
</dbReference>
<dbReference type="Pfam" id="PF00486">
    <property type="entry name" value="Trans_reg_C"/>
    <property type="match status" value="1"/>
</dbReference>
<dbReference type="OrthoDB" id="9790454at2"/>
<dbReference type="AlphaFoldDB" id="F0SU28"/>
<dbReference type="HOGENOM" id="CLU_000445_30_4_9"/>